<evidence type="ECO:0000313" key="4">
    <source>
        <dbReference type="Proteomes" id="UP000233750"/>
    </source>
</evidence>
<keyword evidence="4" id="KW-1185">Reference proteome</keyword>
<name>A0A2N3WC27_9PSEU</name>
<evidence type="ECO:0000313" key="3">
    <source>
        <dbReference type="EMBL" id="PKV91403.1"/>
    </source>
</evidence>
<comment type="caution">
    <text evidence="3">The sequence shown here is derived from an EMBL/GenBank/DDBJ whole genome shotgun (WGS) entry which is preliminary data.</text>
</comment>
<gene>
    <name evidence="3" type="ORF">ATK30_2174</name>
</gene>
<keyword evidence="2" id="KW-1133">Transmembrane helix</keyword>
<evidence type="ECO:0000256" key="2">
    <source>
        <dbReference type="SAM" id="Phobius"/>
    </source>
</evidence>
<keyword evidence="2" id="KW-0812">Transmembrane</keyword>
<sequence length="72" mass="7980">MDIFWWAVLIIAVISVAMLGIGLAVVIPLRNALRRRQGRSGYYVDPAGNWHPMPGPQQPSHPRRRSPGPGPQ</sequence>
<dbReference type="AlphaFoldDB" id="A0A2N3WC27"/>
<protein>
    <submittedName>
        <fullName evidence="3">Uncharacterized protein</fullName>
    </submittedName>
</protein>
<organism evidence="3 4">
    <name type="scientific">Amycolatopsis echigonensis</name>
    <dbReference type="NCBI Taxonomy" id="2576905"/>
    <lineage>
        <taxon>Bacteria</taxon>
        <taxon>Bacillati</taxon>
        <taxon>Actinomycetota</taxon>
        <taxon>Actinomycetes</taxon>
        <taxon>Pseudonocardiales</taxon>
        <taxon>Pseudonocardiaceae</taxon>
        <taxon>Amycolatopsis</taxon>
    </lineage>
</organism>
<reference evidence="3 4" key="1">
    <citation type="submission" date="2017-12" db="EMBL/GenBank/DDBJ databases">
        <title>Sequencing the genomes of 1000 Actinobacteria strains.</title>
        <authorList>
            <person name="Klenk H.-P."/>
        </authorList>
    </citation>
    <scope>NUCLEOTIDE SEQUENCE [LARGE SCALE GENOMIC DNA]</scope>
    <source>
        <strain evidence="3 4">DSM 45165</strain>
    </source>
</reference>
<proteinExistence type="predicted"/>
<keyword evidence="2" id="KW-0472">Membrane</keyword>
<evidence type="ECO:0000256" key="1">
    <source>
        <dbReference type="SAM" id="MobiDB-lite"/>
    </source>
</evidence>
<feature type="transmembrane region" description="Helical" evidence="2">
    <location>
        <begin position="6"/>
        <end position="29"/>
    </location>
</feature>
<accession>A0A2N3WC27</accession>
<dbReference type="EMBL" id="PJMY01000003">
    <property type="protein sequence ID" value="PKV91403.1"/>
    <property type="molecule type" value="Genomic_DNA"/>
</dbReference>
<dbReference type="Proteomes" id="UP000233750">
    <property type="component" value="Unassembled WGS sequence"/>
</dbReference>
<feature type="region of interest" description="Disordered" evidence="1">
    <location>
        <begin position="42"/>
        <end position="72"/>
    </location>
</feature>